<dbReference type="GO" id="GO:0042910">
    <property type="term" value="F:xenobiotic transmembrane transporter activity"/>
    <property type="evidence" value="ECO:0007669"/>
    <property type="project" value="InterPro"/>
</dbReference>
<comment type="caution">
    <text evidence="8">The sequence shown here is derived from an EMBL/GenBank/DDBJ whole genome shotgun (WGS) entry which is preliminary data.</text>
</comment>
<feature type="transmembrane region" description="Helical" evidence="7">
    <location>
        <begin position="348"/>
        <end position="372"/>
    </location>
</feature>
<dbReference type="Proteomes" id="UP000282957">
    <property type="component" value="Unassembled WGS sequence"/>
</dbReference>
<evidence type="ECO:0000256" key="6">
    <source>
        <dbReference type="ARBA" id="ARBA00023136"/>
    </source>
</evidence>
<dbReference type="GO" id="GO:0005886">
    <property type="term" value="C:plasma membrane"/>
    <property type="evidence" value="ECO:0007669"/>
    <property type="project" value="UniProtKB-SubCell"/>
</dbReference>
<evidence type="ECO:0000256" key="7">
    <source>
        <dbReference type="SAM" id="Phobius"/>
    </source>
</evidence>
<feature type="transmembrane region" description="Helical" evidence="7">
    <location>
        <begin position="166"/>
        <end position="183"/>
    </location>
</feature>
<gene>
    <name evidence="8" type="ORF">EOD42_13675</name>
</gene>
<evidence type="ECO:0000313" key="9">
    <source>
        <dbReference type="Proteomes" id="UP000282957"/>
    </source>
</evidence>
<feature type="transmembrane region" description="Helical" evidence="7">
    <location>
        <begin position="408"/>
        <end position="431"/>
    </location>
</feature>
<dbReference type="EMBL" id="SACL01000004">
    <property type="protein sequence ID" value="RVT96164.1"/>
    <property type="molecule type" value="Genomic_DNA"/>
</dbReference>
<organism evidence="8 9">
    <name type="scientific">Rhodovarius crocodyli</name>
    <dbReference type="NCBI Taxonomy" id="1979269"/>
    <lineage>
        <taxon>Bacteria</taxon>
        <taxon>Pseudomonadati</taxon>
        <taxon>Pseudomonadota</taxon>
        <taxon>Alphaproteobacteria</taxon>
        <taxon>Acetobacterales</taxon>
        <taxon>Roseomonadaceae</taxon>
        <taxon>Rhodovarius</taxon>
    </lineage>
</organism>
<evidence type="ECO:0000256" key="2">
    <source>
        <dbReference type="ARBA" id="ARBA00022448"/>
    </source>
</evidence>
<feature type="transmembrane region" description="Helical" evidence="7">
    <location>
        <begin position="384"/>
        <end position="402"/>
    </location>
</feature>
<feature type="transmembrane region" description="Helical" evidence="7">
    <location>
        <begin position="311"/>
        <end position="336"/>
    </location>
</feature>
<evidence type="ECO:0000256" key="3">
    <source>
        <dbReference type="ARBA" id="ARBA00022475"/>
    </source>
</evidence>
<reference evidence="8 9" key="1">
    <citation type="submission" date="2019-01" db="EMBL/GenBank/DDBJ databases">
        <authorList>
            <person name="Chen W.-M."/>
        </authorList>
    </citation>
    <scope>NUCLEOTIDE SEQUENCE [LARGE SCALE GENOMIC DNA]</scope>
    <source>
        <strain evidence="8 9">CCP-6</strain>
    </source>
</reference>
<feature type="transmembrane region" description="Helical" evidence="7">
    <location>
        <begin position="132"/>
        <end position="154"/>
    </location>
</feature>
<feature type="transmembrane region" description="Helical" evidence="7">
    <location>
        <begin position="234"/>
        <end position="259"/>
    </location>
</feature>
<dbReference type="Pfam" id="PF01554">
    <property type="entry name" value="MatE"/>
    <property type="match status" value="2"/>
</dbReference>
<dbReference type="RefSeq" id="WP_127788097.1">
    <property type="nucleotide sequence ID" value="NZ_SACL01000004.1"/>
</dbReference>
<keyword evidence="2" id="KW-0813">Transport</keyword>
<dbReference type="PANTHER" id="PTHR43549">
    <property type="entry name" value="MULTIDRUG RESISTANCE PROTEIN YPNP-RELATED"/>
    <property type="match status" value="1"/>
</dbReference>
<proteinExistence type="predicted"/>
<dbReference type="OrthoDB" id="9806302at2"/>
<name>A0A437MET2_9PROT</name>
<feature type="transmembrane region" description="Helical" evidence="7">
    <location>
        <begin position="12"/>
        <end position="33"/>
    </location>
</feature>
<dbReference type="InterPro" id="IPR052031">
    <property type="entry name" value="Membrane_Transporter-Flippase"/>
</dbReference>
<evidence type="ECO:0000256" key="5">
    <source>
        <dbReference type="ARBA" id="ARBA00022989"/>
    </source>
</evidence>
<dbReference type="GO" id="GO:0015297">
    <property type="term" value="F:antiporter activity"/>
    <property type="evidence" value="ECO:0007669"/>
    <property type="project" value="InterPro"/>
</dbReference>
<feature type="transmembrane region" description="Helical" evidence="7">
    <location>
        <begin position="279"/>
        <end position="299"/>
    </location>
</feature>
<keyword evidence="5 7" id="KW-1133">Transmembrane helix</keyword>
<feature type="transmembrane region" description="Helical" evidence="7">
    <location>
        <begin position="189"/>
        <end position="213"/>
    </location>
</feature>
<keyword evidence="6 7" id="KW-0472">Membrane</keyword>
<keyword evidence="3" id="KW-1003">Cell membrane</keyword>
<sequence length="444" mass="44901">MSRPTTGDIARGVLKLAAPTTMLSLMQAFALLVETFIAARLGRGPLAGYATVLPFALLLGQMSAGAMGGGVVSAIARALGARREDEASAMVKHALTIALCFAGGFILAMVILPRPILSAIGGEAAAEFGVPFAMVYFGLGAVPAWIANTLASVLRGGGRHGIAAKVNTLAWLFSPVLGWLLALEMGMGLIGVGIGFGAAMWAAAIAQGIVVLRGSAGFRPDFSVPFQGALFKRILSVGAVACALAAVSNLTTILVTAQLKSYGQAAVAAYGVSARLEFLMIPLAFGVGSALTALVGRAVGAGDWELARRTAWVGGGMAFGVCAVVGVSVAIFPYAFAGVFASDPEVQAIAALALGCIGPAFAGFGLGMAMYFAAMGAGRMRWPVAAGLSRLGLAVLGGALLGETFGMGLVGHFLAVAAGITAYGLIAAAAVQPREWAPRLLRQT</sequence>
<dbReference type="InterPro" id="IPR002528">
    <property type="entry name" value="MATE_fam"/>
</dbReference>
<evidence type="ECO:0000256" key="1">
    <source>
        <dbReference type="ARBA" id="ARBA00004651"/>
    </source>
</evidence>
<comment type="subcellular location">
    <subcellularLocation>
        <location evidence="1">Cell membrane</location>
        <topology evidence="1">Multi-pass membrane protein</topology>
    </subcellularLocation>
</comment>
<feature type="transmembrane region" description="Helical" evidence="7">
    <location>
        <begin position="91"/>
        <end position="112"/>
    </location>
</feature>
<keyword evidence="9" id="KW-1185">Reference proteome</keyword>
<accession>A0A437MET2</accession>
<feature type="transmembrane region" description="Helical" evidence="7">
    <location>
        <begin position="53"/>
        <end position="79"/>
    </location>
</feature>
<evidence type="ECO:0000313" key="8">
    <source>
        <dbReference type="EMBL" id="RVT96164.1"/>
    </source>
</evidence>
<evidence type="ECO:0000256" key="4">
    <source>
        <dbReference type="ARBA" id="ARBA00022692"/>
    </source>
</evidence>
<keyword evidence="4 7" id="KW-0812">Transmembrane</keyword>
<dbReference type="PANTHER" id="PTHR43549:SF3">
    <property type="entry name" value="MULTIDRUG RESISTANCE PROTEIN YPNP-RELATED"/>
    <property type="match status" value="1"/>
</dbReference>
<protein>
    <submittedName>
        <fullName evidence="8">Multidrug transporter MatE</fullName>
    </submittedName>
</protein>
<dbReference type="AlphaFoldDB" id="A0A437MET2"/>